<organism evidence="2 3">
    <name type="scientific">Thyridium curvatum</name>
    <dbReference type="NCBI Taxonomy" id="1093900"/>
    <lineage>
        <taxon>Eukaryota</taxon>
        <taxon>Fungi</taxon>
        <taxon>Dikarya</taxon>
        <taxon>Ascomycota</taxon>
        <taxon>Pezizomycotina</taxon>
        <taxon>Sordariomycetes</taxon>
        <taxon>Sordariomycetidae</taxon>
        <taxon>Thyridiales</taxon>
        <taxon>Thyridiaceae</taxon>
        <taxon>Thyridium</taxon>
    </lineage>
</organism>
<evidence type="ECO:0000256" key="1">
    <source>
        <dbReference type="SAM" id="MobiDB-lite"/>
    </source>
</evidence>
<keyword evidence="3" id="KW-1185">Reference proteome</keyword>
<dbReference type="STRING" id="1093900.A0A507AQK3"/>
<dbReference type="OrthoDB" id="2935572at2759"/>
<accession>A0A507AQK3</accession>
<feature type="region of interest" description="Disordered" evidence="1">
    <location>
        <begin position="1"/>
        <end position="34"/>
    </location>
</feature>
<comment type="caution">
    <text evidence="2">The sequence shown here is derived from an EMBL/GenBank/DDBJ whole genome shotgun (WGS) entry which is preliminary data.</text>
</comment>
<dbReference type="EMBL" id="SKBQ01000070">
    <property type="protein sequence ID" value="TPX08966.1"/>
    <property type="molecule type" value="Genomic_DNA"/>
</dbReference>
<sequence>MTSPPNRFASLRRDDDRFSSSGRSVGMQASHPVQSSKCITITLHEYRGLQATSQKYANLRQNLLRSGKVDEQAIDLLSQDDEAIQKAPDPSPVARGHGGYNDDGGAALYDDDEHSTRRNHWGRFPTNSRLHNYARDRSPDDDAWSETDSTAGDDLSLREQAQNGKADFASPFERQCLRTLYLMNIAEGTTHGDITAAIRGGILLDIYIRSQERTATVSFLRAEDARYFFDHVKKHDLYIKNKRVDIKWQDRQFVLAGHMANKIASGATRNLVIRRCDPRIKEQTVREDLDHIHNLVVIKVGFVGGSCYIRTNSVNNAMFARTCMMSRALYKGSKIEWDVDECAQPYDPEPVLKPRRNSQPRKAAANPMLNRFQLLNLDDGDEEDDIAASLQQSKKVVDITA</sequence>
<proteinExistence type="predicted"/>
<protein>
    <submittedName>
        <fullName evidence="2">Uncharacterized protein</fullName>
    </submittedName>
</protein>
<dbReference type="Proteomes" id="UP000319257">
    <property type="component" value="Unassembled WGS sequence"/>
</dbReference>
<name>A0A507AQK3_9PEZI</name>
<gene>
    <name evidence="2" type="ORF">E0L32_009545</name>
</gene>
<dbReference type="RefSeq" id="XP_030990677.1">
    <property type="nucleotide sequence ID" value="XM_031144522.1"/>
</dbReference>
<dbReference type="AlphaFoldDB" id="A0A507AQK3"/>
<feature type="region of interest" description="Disordered" evidence="1">
    <location>
        <begin position="81"/>
        <end position="153"/>
    </location>
</feature>
<reference evidence="2 3" key="1">
    <citation type="submission" date="2019-06" db="EMBL/GenBank/DDBJ databases">
        <title>Draft genome sequence of the filamentous fungus Phialemoniopsis curvata isolated from diesel fuel.</title>
        <authorList>
            <person name="Varaljay V.A."/>
            <person name="Lyon W.J."/>
            <person name="Crouch A.L."/>
            <person name="Drake C.E."/>
            <person name="Hollomon J.M."/>
            <person name="Nadeau L.J."/>
            <person name="Nunn H.S."/>
            <person name="Stevenson B.S."/>
            <person name="Bojanowski C.L."/>
            <person name="Crookes-Goodson W.J."/>
        </authorList>
    </citation>
    <scope>NUCLEOTIDE SEQUENCE [LARGE SCALE GENOMIC DNA]</scope>
    <source>
        <strain evidence="2 3">D216</strain>
    </source>
</reference>
<evidence type="ECO:0000313" key="2">
    <source>
        <dbReference type="EMBL" id="TPX08966.1"/>
    </source>
</evidence>
<evidence type="ECO:0000313" key="3">
    <source>
        <dbReference type="Proteomes" id="UP000319257"/>
    </source>
</evidence>
<dbReference type="InterPro" id="IPR035979">
    <property type="entry name" value="RBD_domain_sf"/>
</dbReference>
<dbReference type="GeneID" id="41976992"/>
<dbReference type="CDD" id="cd12261">
    <property type="entry name" value="RRM1_3_MRN1"/>
    <property type="match status" value="1"/>
</dbReference>
<dbReference type="SUPFAM" id="SSF54928">
    <property type="entry name" value="RNA-binding domain, RBD"/>
    <property type="match status" value="1"/>
</dbReference>
<dbReference type="InParanoid" id="A0A507AQK3"/>
<dbReference type="GO" id="GO:0003676">
    <property type="term" value="F:nucleic acid binding"/>
    <property type="evidence" value="ECO:0007669"/>
    <property type="project" value="InterPro"/>
</dbReference>